<organism evidence="2 3">
    <name type="scientific">Capitella teleta</name>
    <name type="common">Polychaete worm</name>
    <dbReference type="NCBI Taxonomy" id="283909"/>
    <lineage>
        <taxon>Eukaryota</taxon>
        <taxon>Metazoa</taxon>
        <taxon>Spiralia</taxon>
        <taxon>Lophotrochozoa</taxon>
        <taxon>Annelida</taxon>
        <taxon>Polychaeta</taxon>
        <taxon>Sedentaria</taxon>
        <taxon>Scolecida</taxon>
        <taxon>Capitellidae</taxon>
        <taxon>Capitella</taxon>
    </lineage>
</organism>
<keyword evidence="3" id="KW-1185">Reference proteome</keyword>
<dbReference type="OrthoDB" id="6109779at2759"/>
<dbReference type="InterPro" id="IPR016181">
    <property type="entry name" value="Acyl_CoA_acyltransferase"/>
</dbReference>
<dbReference type="PROSITE" id="PS51186">
    <property type="entry name" value="GNAT"/>
    <property type="match status" value="1"/>
</dbReference>
<dbReference type="Pfam" id="PF00583">
    <property type="entry name" value="Acetyltransf_1"/>
    <property type="match status" value="1"/>
</dbReference>
<dbReference type="InterPro" id="IPR000182">
    <property type="entry name" value="GNAT_dom"/>
</dbReference>
<dbReference type="PANTHER" id="PTHR47237">
    <property type="entry name" value="SLL0310 PROTEIN"/>
    <property type="match status" value="1"/>
</dbReference>
<dbReference type="Gene3D" id="3.40.630.30">
    <property type="match status" value="1"/>
</dbReference>
<dbReference type="Proteomes" id="UP000014760">
    <property type="component" value="Unassembled WGS sequence"/>
</dbReference>
<dbReference type="EnsemblMetazoa" id="CapteT217693">
    <property type="protein sequence ID" value="CapteP217693"/>
    <property type="gene ID" value="CapteG217693"/>
</dbReference>
<dbReference type="PANTHER" id="PTHR47237:SF2">
    <property type="entry name" value="BLL4206 PROTEIN"/>
    <property type="match status" value="1"/>
</dbReference>
<sequence>MDTRKSAIHDPNAPAYVRRMFQLRESGRPRGNKAVYGFSRNLVDWSWTKNKFRMVWVDCYYSSVISTSESEVGLPSFEIDGTSLQMKLMAESDLAVLEQMIETIGWPIYLNDISCHYTINRHGFFGLFSPDGEMMSTMTAFPVGDEMIFISVFIVKEQIRGRGIGTRFLRYIMDINPEKNFALEGAVPAIPLYERMGYKDSGCVLEYLEIPKAYPMKNYTTPSDIR</sequence>
<dbReference type="EMBL" id="AMQN01000219">
    <property type="status" value="NOT_ANNOTATED_CDS"/>
    <property type="molecule type" value="Genomic_DNA"/>
</dbReference>
<evidence type="ECO:0000313" key="2">
    <source>
        <dbReference type="EnsemblMetazoa" id="CapteP217693"/>
    </source>
</evidence>
<dbReference type="GO" id="GO:0016747">
    <property type="term" value="F:acyltransferase activity, transferring groups other than amino-acyl groups"/>
    <property type="evidence" value="ECO:0007669"/>
    <property type="project" value="InterPro"/>
</dbReference>
<reference evidence="3" key="1">
    <citation type="submission" date="2012-12" db="EMBL/GenBank/DDBJ databases">
        <authorList>
            <person name="Hellsten U."/>
            <person name="Grimwood J."/>
            <person name="Chapman J.A."/>
            <person name="Shapiro H."/>
            <person name="Aerts A."/>
            <person name="Otillar R.P."/>
            <person name="Terry A.Y."/>
            <person name="Boore J.L."/>
            <person name="Simakov O."/>
            <person name="Marletaz F."/>
            <person name="Cho S.-J."/>
            <person name="Edsinger-Gonzales E."/>
            <person name="Havlak P."/>
            <person name="Kuo D.-H."/>
            <person name="Larsson T."/>
            <person name="Lv J."/>
            <person name="Arendt D."/>
            <person name="Savage R."/>
            <person name="Osoegawa K."/>
            <person name="de Jong P."/>
            <person name="Lindberg D.R."/>
            <person name="Seaver E.C."/>
            <person name="Weisblat D.A."/>
            <person name="Putnam N.H."/>
            <person name="Grigoriev I.V."/>
            <person name="Rokhsar D.S."/>
        </authorList>
    </citation>
    <scope>NUCLEOTIDE SEQUENCE</scope>
    <source>
        <strain evidence="3">I ESC-2004</strain>
    </source>
</reference>
<evidence type="ECO:0000259" key="1">
    <source>
        <dbReference type="PROSITE" id="PS51186"/>
    </source>
</evidence>
<evidence type="ECO:0000313" key="3">
    <source>
        <dbReference type="Proteomes" id="UP000014760"/>
    </source>
</evidence>
<reference evidence="2" key="3">
    <citation type="submission" date="2015-06" db="UniProtKB">
        <authorList>
            <consortium name="EnsemblMetazoa"/>
        </authorList>
    </citation>
    <scope>IDENTIFICATION</scope>
</reference>
<dbReference type="SUPFAM" id="SSF55729">
    <property type="entry name" value="Acyl-CoA N-acyltransferases (Nat)"/>
    <property type="match status" value="1"/>
</dbReference>
<protein>
    <recommendedName>
        <fullName evidence="1">N-acetyltransferase domain-containing protein</fullName>
    </recommendedName>
</protein>
<proteinExistence type="predicted"/>
<dbReference type="HOGENOM" id="CLU_1225812_0_0_1"/>
<reference evidence="3" key="2">
    <citation type="journal article" date="2013" name="Nature">
        <title>Insights into bilaterian evolution from three spiralian genomes.</title>
        <authorList>
            <person name="Simakov O."/>
            <person name="Marletaz F."/>
            <person name="Cho S.J."/>
            <person name="Edsinger-Gonzales E."/>
            <person name="Havlak P."/>
            <person name="Hellsten U."/>
            <person name="Kuo D.H."/>
            <person name="Larsson T."/>
            <person name="Lv J."/>
            <person name="Arendt D."/>
            <person name="Savage R."/>
            <person name="Osoegawa K."/>
            <person name="de Jong P."/>
            <person name="Grimwood J."/>
            <person name="Chapman J.A."/>
            <person name="Shapiro H."/>
            <person name="Aerts A."/>
            <person name="Otillar R.P."/>
            <person name="Terry A.Y."/>
            <person name="Boore J.L."/>
            <person name="Grigoriev I.V."/>
            <person name="Lindberg D.R."/>
            <person name="Seaver E.C."/>
            <person name="Weisblat D.A."/>
            <person name="Putnam N.H."/>
            <person name="Rokhsar D.S."/>
        </authorList>
    </citation>
    <scope>NUCLEOTIDE SEQUENCE</scope>
    <source>
        <strain evidence="3">I ESC-2004</strain>
    </source>
</reference>
<accession>X2AMJ5</accession>
<dbReference type="AlphaFoldDB" id="X2AMJ5"/>
<name>X2AMJ5_CAPTE</name>
<feature type="domain" description="N-acetyltransferase" evidence="1">
    <location>
        <begin position="84"/>
        <end position="221"/>
    </location>
</feature>
<dbReference type="InterPro" id="IPR052729">
    <property type="entry name" value="Acyl/Acetyltrans_Enzymes"/>
</dbReference>